<dbReference type="SMART" id="SM00342">
    <property type="entry name" value="HTH_ARAC"/>
    <property type="match status" value="1"/>
</dbReference>
<dbReference type="AlphaFoldDB" id="A0A841FFL9"/>
<evidence type="ECO:0000259" key="3">
    <source>
        <dbReference type="PROSITE" id="PS01124"/>
    </source>
</evidence>
<comment type="caution">
    <text evidence="4">The sequence shown here is derived from an EMBL/GenBank/DDBJ whole genome shotgun (WGS) entry which is preliminary data.</text>
</comment>
<dbReference type="RefSeq" id="WP_184787943.1">
    <property type="nucleotide sequence ID" value="NZ_BONT01000007.1"/>
</dbReference>
<keyword evidence="5" id="KW-1185">Reference proteome</keyword>
<dbReference type="Gene3D" id="1.10.10.60">
    <property type="entry name" value="Homeodomain-like"/>
    <property type="match status" value="1"/>
</dbReference>
<dbReference type="InterPro" id="IPR002818">
    <property type="entry name" value="DJ-1/PfpI"/>
</dbReference>
<dbReference type="CDD" id="cd03137">
    <property type="entry name" value="GATase1_AraC_1"/>
    <property type="match status" value="1"/>
</dbReference>
<keyword evidence="1" id="KW-0805">Transcription regulation</keyword>
<proteinExistence type="predicted"/>
<dbReference type="SUPFAM" id="SSF46689">
    <property type="entry name" value="Homeodomain-like"/>
    <property type="match status" value="2"/>
</dbReference>
<reference evidence="4 5" key="1">
    <citation type="submission" date="2020-08" db="EMBL/GenBank/DDBJ databases">
        <title>Genomic Encyclopedia of Type Strains, Phase IV (KMG-IV): sequencing the most valuable type-strain genomes for metagenomic binning, comparative biology and taxonomic classification.</title>
        <authorList>
            <person name="Goeker M."/>
        </authorList>
    </citation>
    <scope>NUCLEOTIDE SEQUENCE [LARGE SCALE GENOMIC DNA]</scope>
    <source>
        <strain evidence="4 5">YIM 65646</strain>
    </source>
</reference>
<organism evidence="4 5">
    <name type="scientific">Phytomonospora endophytica</name>
    <dbReference type="NCBI Taxonomy" id="714109"/>
    <lineage>
        <taxon>Bacteria</taxon>
        <taxon>Bacillati</taxon>
        <taxon>Actinomycetota</taxon>
        <taxon>Actinomycetes</taxon>
        <taxon>Micromonosporales</taxon>
        <taxon>Micromonosporaceae</taxon>
        <taxon>Phytomonospora</taxon>
    </lineage>
</organism>
<dbReference type="GO" id="GO:0003700">
    <property type="term" value="F:DNA-binding transcription factor activity"/>
    <property type="evidence" value="ECO:0007669"/>
    <property type="project" value="InterPro"/>
</dbReference>
<protein>
    <submittedName>
        <fullName evidence="4">Transcriptional regulator GlxA family with amidase domain</fullName>
    </submittedName>
</protein>
<evidence type="ECO:0000313" key="4">
    <source>
        <dbReference type="EMBL" id="MBB6035066.1"/>
    </source>
</evidence>
<dbReference type="Proteomes" id="UP000548476">
    <property type="component" value="Unassembled WGS sequence"/>
</dbReference>
<dbReference type="Gene3D" id="3.40.50.880">
    <property type="match status" value="1"/>
</dbReference>
<keyword evidence="2" id="KW-0804">Transcription</keyword>
<dbReference type="PANTHER" id="PTHR43130">
    <property type="entry name" value="ARAC-FAMILY TRANSCRIPTIONAL REGULATOR"/>
    <property type="match status" value="1"/>
</dbReference>
<dbReference type="InterPro" id="IPR052158">
    <property type="entry name" value="INH-QAR"/>
</dbReference>
<gene>
    <name evidence="4" type="ORF">HNR73_002923</name>
</gene>
<dbReference type="PROSITE" id="PS01124">
    <property type="entry name" value="HTH_ARAC_FAMILY_2"/>
    <property type="match status" value="1"/>
</dbReference>
<accession>A0A841FFL9</accession>
<dbReference type="InterPro" id="IPR018060">
    <property type="entry name" value="HTH_AraC"/>
</dbReference>
<dbReference type="EMBL" id="JACHGT010000006">
    <property type="protein sequence ID" value="MBB6035066.1"/>
    <property type="molecule type" value="Genomic_DNA"/>
</dbReference>
<dbReference type="GO" id="GO:0043565">
    <property type="term" value="F:sequence-specific DNA binding"/>
    <property type="evidence" value="ECO:0007669"/>
    <property type="project" value="InterPro"/>
</dbReference>
<dbReference type="SUPFAM" id="SSF52317">
    <property type="entry name" value="Class I glutamine amidotransferase-like"/>
    <property type="match status" value="1"/>
</dbReference>
<feature type="domain" description="HTH araC/xylS-type" evidence="3">
    <location>
        <begin position="215"/>
        <end position="313"/>
    </location>
</feature>
<dbReference type="InterPro" id="IPR009057">
    <property type="entry name" value="Homeodomain-like_sf"/>
</dbReference>
<evidence type="ECO:0000256" key="2">
    <source>
        <dbReference type="ARBA" id="ARBA00023163"/>
    </source>
</evidence>
<dbReference type="PANTHER" id="PTHR43130:SF3">
    <property type="entry name" value="HTH-TYPE TRANSCRIPTIONAL REGULATOR RV1931C"/>
    <property type="match status" value="1"/>
</dbReference>
<dbReference type="Pfam" id="PF01965">
    <property type="entry name" value="DJ-1_PfpI"/>
    <property type="match status" value="1"/>
</dbReference>
<evidence type="ECO:0000256" key="1">
    <source>
        <dbReference type="ARBA" id="ARBA00023015"/>
    </source>
</evidence>
<dbReference type="Pfam" id="PF12833">
    <property type="entry name" value="HTH_18"/>
    <property type="match status" value="1"/>
</dbReference>
<dbReference type="InterPro" id="IPR029062">
    <property type="entry name" value="Class_I_gatase-like"/>
</dbReference>
<evidence type="ECO:0000313" key="5">
    <source>
        <dbReference type="Proteomes" id="UP000548476"/>
    </source>
</evidence>
<sequence length="318" mass="33402">MTDTPHKVAVLAVPPVKSFDFSMPSTVLGAVAVEGRAGYEIRVCTADPGVVEGGTGVDVLVRHGLDALDWAETVIVPSTGARHDADGRALDALRRAAGDGKRVASICSGAFVLAQAGLLDGRPATTHWGLAEEFAGAFPAVDVRPDVLFVDEGPVLTSAGAAAGIDLCLHLVRSDHGSAVAAAAARATVVTPVRSGGQAQFIEHPLPPENGGSLAATRDWALARLDRTLGLTELAAHARMSVRTLTRRFRAETGVSPQQWLLRQRIERARAILESTTLPVDRVARESGIGSAESLRQHMIRHVGLTPSAYRAAFRSAA</sequence>
<name>A0A841FFL9_9ACTN</name>